<evidence type="ECO:0000313" key="7">
    <source>
        <dbReference type="EnsemblPlants" id="OPUNC04G14840.4"/>
    </source>
</evidence>
<feature type="transmembrane region" description="Helical" evidence="6">
    <location>
        <begin position="418"/>
        <end position="437"/>
    </location>
</feature>
<evidence type="ECO:0000256" key="2">
    <source>
        <dbReference type="ARBA" id="ARBA00005982"/>
    </source>
</evidence>
<feature type="transmembrane region" description="Helical" evidence="6">
    <location>
        <begin position="336"/>
        <end position="356"/>
    </location>
</feature>
<dbReference type="PANTHER" id="PTHR11654">
    <property type="entry name" value="OLIGOPEPTIDE TRANSPORTER-RELATED"/>
    <property type="match status" value="1"/>
</dbReference>
<dbReference type="Pfam" id="PF00854">
    <property type="entry name" value="PTR2"/>
    <property type="match status" value="2"/>
</dbReference>
<name>A0A0E0KS76_ORYPU</name>
<feature type="transmembrane region" description="Helical" evidence="6">
    <location>
        <begin position="385"/>
        <end position="406"/>
    </location>
</feature>
<feature type="transmembrane region" description="Helical" evidence="6">
    <location>
        <begin position="564"/>
        <end position="586"/>
    </location>
</feature>
<protein>
    <submittedName>
        <fullName evidence="7">Uncharacterized protein</fullName>
    </submittedName>
</protein>
<feature type="transmembrane region" description="Helical" evidence="6">
    <location>
        <begin position="639"/>
        <end position="658"/>
    </location>
</feature>
<feature type="transmembrane region" description="Helical" evidence="6">
    <location>
        <begin position="160"/>
        <end position="183"/>
    </location>
</feature>
<dbReference type="Gene3D" id="1.20.1250.20">
    <property type="entry name" value="MFS general substrate transporter like domains"/>
    <property type="match status" value="2"/>
</dbReference>
<dbReference type="InterPro" id="IPR000109">
    <property type="entry name" value="POT_fam"/>
</dbReference>
<feature type="transmembrane region" description="Helical" evidence="6">
    <location>
        <begin position="210"/>
        <end position="228"/>
    </location>
</feature>
<keyword evidence="3 6" id="KW-0812">Transmembrane</keyword>
<evidence type="ECO:0000256" key="3">
    <source>
        <dbReference type="ARBA" id="ARBA00022692"/>
    </source>
</evidence>
<feature type="transmembrane region" description="Helical" evidence="6">
    <location>
        <begin position="5"/>
        <end position="25"/>
    </location>
</feature>
<sequence length="770" mass="84816">MLPIFISCIFAYLPFTLLMILTIQVGSTMDAGIGMIQIPSASLIAIPIAFHMLMQPCYRRILIPLLRRFTGHTSGITPLQHVGVASACGIVAACIAMLVEAKRLMIVEQQGLTLVADAVPMSVFWLVMQFFLLSIMDIAYIGGLVEFIKSEAPDPKTKHIAPAVQSLLAGIAAWSGCAFVQLINRVTRHGDNGRGWLDGTNFIRTRLDRFFLLLATFELVAFINYAFWARRYANKKRVSTVRSDEEPWQSEALWTGGEILSTERCMEESEQHVLTVVTSTVNVPNMLNMVTYLHGTMHMGISSSSTTVTNVLGATSGFALLGAFLSDSYITRARTILLFGPLEFLGYGLLALQAYLPSLRPPPCNAEAEFDHEDPSESRQQSSFFNWYTFGISFGGFIGLILIVWLENSKGWDVGFGVCTLLILLGLLVVAAGLPLYRNHVPEGSPLTRILQVLVVAFKNRKLQLPEKLEEAQEQRITEQGFTEVTEVPSQTNSSLKFLDKACINGGIDGPWSVCSAKNVEETKAVLRVLPVFISSLIGYMSNPLLFTFTVQQGGMTNTRLGRIHVSPATLFIIPSAFQMALLPVYDRFLVPLLRQRTGYASGVTHLQRVGAGFAAVILASAIAAVVERKRKADVAAGQMSLFWLAPQFFLLGVSDVTSFPGLLEFFSSEAPRGMKSIASALFWCELGLSSWLATLLVQVVNRATRRRGGGGWLEGATLNSSRLDLFYWVVAAVGLLGFVNYLYWASRYKYRQDPRVVVDVEPSADHDSP</sequence>
<keyword evidence="8" id="KW-1185">Reference proteome</keyword>
<comment type="similarity">
    <text evidence="2">Belongs to the major facilitator superfamily. Proton-dependent oligopeptide transporter (POT/PTR) (TC 2.A.17) family.</text>
</comment>
<keyword evidence="4 6" id="KW-1133">Transmembrane helix</keyword>
<dbReference type="EnsemblPlants" id="OPUNC04G14840.4">
    <property type="protein sequence ID" value="OPUNC04G14840.4"/>
    <property type="gene ID" value="OPUNC04G14840"/>
</dbReference>
<dbReference type="Gramene" id="OPUNC04G14840.4">
    <property type="protein sequence ID" value="OPUNC04G14840.4"/>
    <property type="gene ID" value="OPUNC04G14840"/>
</dbReference>
<dbReference type="FunFam" id="1.20.1250.20:FF:000331">
    <property type="entry name" value="Protein NRT1/ PTR FAMILY 4.2"/>
    <property type="match status" value="1"/>
</dbReference>
<feature type="transmembrane region" description="Helical" evidence="6">
    <location>
        <begin position="529"/>
        <end position="552"/>
    </location>
</feature>
<reference evidence="7" key="1">
    <citation type="submission" date="2015-04" db="UniProtKB">
        <authorList>
            <consortium name="EnsemblPlants"/>
        </authorList>
    </citation>
    <scope>IDENTIFICATION</scope>
</reference>
<proteinExistence type="inferred from homology"/>
<evidence type="ECO:0000256" key="5">
    <source>
        <dbReference type="ARBA" id="ARBA00023136"/>
    </source>
</evidence>
<dbReference type="InterPro" id="IPR036259">
    <property type="entry name" value="MFS_trans_sf"/>
</dbReference>
<evidence type="ECO:0000256" key="1">
    <source>
        <dbReference type="ARBA" id="ARBA00004141"/>
    </source>
</evidence>
<dbReference type="GO" id="GO:0016020">
    <property type="term" value="C:membrane"/>
    <property type="evidence" value="ECO:0007669"/>
    <property type="project" value="UniProtKB-SubCell"/>
</dbReference>
<reference evidence="7" key="2">
    <citation type="submission" date="2018-05" db="EMBL/GenBank/DDBJ databases">
        <title>OpunRS2 (Oryza punctata Reference Sequence Version 2).</title>
        <authorList>
            <person name="Zhang J."/>
            <person name="Kudrna D."/>
            <person name="Lee S."/>
            <person name="Talag J."/>
            <person name="Welchert J."/>
            <person name="Wing R.A."/>
        </authorList>
    </citation>
    <scope>NUCLEOTIDE SEQUENCE [LARGE SCALE GENOMIC DNA]</scope>
</reference>
<comment type="subcellular location">
    <subcellularLocation>
        <location evidence="1">Membrane</location>
        <topology evidence="1">Multi-pass membrane protein</topology>
    </subcellularLocation>
</comment>
<feature type="transmembrane region" description="Helical" evidence="6">
    <location>
        <begin position="726"/>
        <end position="745"/>
    </location>
</feature>
<dbReference type="SUPFAM" id="SSF103473">
    <property type="entry name" value="MFS general substrate transporter"/>
    <property type="match status" value="1"/>
</dbReference>
<keyword evidence="5 6" id="KW-0472">Membrane</keyword>
<dbReference type="AlphaFoldDB" id="A0A0E0KS76"/>
<feature type="transmembrane region" description="Helical" evidence="6">
    <location>
        <begin position="123"/>
        <end position="148"/>
    </location>
</feature>
<evidence type="ECO:0000256" key="6">
    <source>
        <dbReference type="SAM" id="Phobius"/>
    </source>
</evidence>
<feature type="transmembrane region" description="Helical" evidence="6">
    <location>
        <begin position="606"/>
        <end position="627"/>
    </location>
</feature>
<dbReference type="GO" id="GO:0022857">
    <property type="term" value="F:transmembrane transporter activity"/>
    <property type="evidence" value="ECO:0007669"/>
    <property type="project" value="InterPro"/>
</dbReference>
<organism evidence="7">
    <name type="scientific">Oryza punctata</name>
    <name type="common">Red rice</name>
    <dbReference type="NCBI Taxonomy" id="4537"/>
    <lineage>
        <taxon>Eukaryota</taxon>
        <taxon>Viridiplantae</taxon>
        <taxon>Streptophyta</taxon>
        <taxon>Embryophyta</taxon>
        <taxon>Tracheophyta</taxon>
        <taxon>Spermatophyta</taxon>
        <taxon>Magnoliopsida</taxon>
        <taxon>Liliopsida</taxon>
        <taxon>Poales</taxon>
        <taxon>Poaceae</taxon>
        <taxon>BOP clade</taxon>
        <taxon>Oryzoideae</taxon>
        <taxon>Oryzeae</taxon>
        <taxon>Oryzinae</taxon>
        <taxon>Oryza</taxon>
    </lineage>
</organism>
<dbReference type="Proteomes" id="UP000026962">
    <property type="component" value="Chromosome 4"/>
</dbReference>
<accession>A0A0E0KS76</accession>
<feature type="transmembrane region" description="Helical" evidence="6">
    <location>
        <begin position="678"/>
        <end position="698"/>
    </location>
</feature>
<evidence type="ECO:0000313" key="8">
    <source>
        <dbReference type="Proteomes" id="UP000026962"/>
    </source>
</evidence>
<evidence type="ECO:0000256" key="4">
    <source>
        <dbReference type="ARBA" id="ARBA00022989"/>
    </source>
</evidence>
<feature type="transmembrane region" description="Helical" evidence="6">
    <location>
        <begin position="31"/>
        <end position="54"/>
    </location>
</feature>
<dbReference type="HOGENOM" id="CLU_363075_0_0_1"/>